<proteinExistence type="predicted"/>
<dbReference type="Proteomes" id="UP000823775">
    <property type="component" value="Unassembled WGS sequence"/>
</dbReference>
<protein>
    <submittedName>
        <fullName evidence="1">Uncharacterized protein</fullName>
    </submittedName>
</protein>
<reference evidence="1 2" key="1">
    <citation type="journal article" date="2021" name="BMC Genomics">
        <title>Datura genome reveals duplications of psychoactive alkaloid biosynthetic genes and high mutation rate following tissue culture.</title>
        <authorList>
            <person name="Rajewski A."/>
            <person name="Carter-House D."/>
            <person name="Stajich J."/>
            <person name="Litt A."/>
        </authorList>
    </citation>
    <scope>NUCLEOTIDE SEQUENCE [LARGE SCALE GENOMIC DNA]</scope>
    <source>
        <strain evidence="1">AR-01</strain>
    </source>
</reference>
<evidence type="ECO:0000313" key="2">
    <source>
        <dbReference type="Proteomes" id="UP000823775"/>
    </source>
</evidence>
<evidence type="ECO:0000313" key="1">
    <source>
        <dbReference type="EMBL" id="MCD7467274.1"/>
    </source>
</evidence>
<comment type="caution">
    <text evidence="1">The sequence shown here is derived from an EMBL/GenBank/DDBJ whole genome shotgun (WGS) entry which is preliminary data.</text>
</comment>
<gene>
    <name evidence="1" type="ORF">HAX54_004607</name>
</gene>
<dbReference type="EMBL" id="JACEIK010001214">
    <property type="protein sequence ID" value="MCD7467274.1"/>
    <property type="molecule type" value="Genomic_DNA"/>
</dbReference>
<keyword evidence="2" id="KW-1185">Reference proteome</keyword>
<organism evidence="1 2">
    <name type="scientific">Datura stramonium</name>
    <name type="common">Jimsonweed</name>
    <name type="synonym">Common thornapple</name>
    <dbReference type="NCBI Taxonomy" id="4076"/>
    <lineage>
        <taxon>Eukaryota</taxon>
        <taxon>Viridiplantae</taxon>
        <taxon>Streptophyta</taxon>
        <taxon>Embryophyta</taxon>
        <taxon>Tracheophyta</taxon>
        <taxon>Spermatophyta</taxon>
        <taxon>Magnoliopsida</taxon>
        <taxon>eudicotyledons</taxon>
        <taxon>Gunneridae</taxon>
        <taxon>Pentapetalae</taxon>
        <taxon>asterids</taxon>
        <taxon>lamiids</taxon>
        <taxon>Solanales</taxon>
        <taxon>Solanaceae</taxon>
        <taxon>Solanoideae</taxon>
        <taxon>Datureae</taxon>
        <taxon>Datura</taxon>
    </lineage>
</organism>
<accession>A0ABS8T9L3</accession>
<sequence length="119" mass="13223">MNHSSGLFAPQPETNPRHGNIRFTRGKVGGGCMTFGVFVRAPIPNELISDLFPYGSIPNERISDLFPYGLWPYRSVHGAGGEFVIAVQVVYRLRGDYPYGWFGPAAGYRWLLQAEDGLC</sequence>
<name>A0ABS8T9L3_DATST</name>